<gene>
    <name evidence="2" type="ORF">NDU88_002757</name>
</gene>
<protein>
    <submittedName>
        <fullName evidence="2">Uncharacterized protein</fullName>
    </submittedName>
</protein>
<dbReference type="Proteomes" id="UP001066276">
    <property type="component" value="Chromosome 1_2"/>
</dbReference>
<evidence type="ECO:0000313" key="3">
    <source>
        <dbReference type="Proteomes" id="UP001066276"/>
    </source>
</evidence>
<reference evidence="2" key="1">
    <citation type="journal article" date="2022" name="bioRxiv">
        <title>Sequencing and chromosome-scale assembly of the giantPleurodeles waltlgenome.</title>
        <authorList>
            <person name="Brown T."/>
            <person name="Elewa A."/>
            <person name="Iarovenko S."/>
            <person name="Subramanian E."/>
            <person name="Araus A.J."/>
            <person name="Petzold A."/>
            <person name="Susuki M."/>
            <person name="Suzuki K.-i.T."/>
            <person name="Hayashi T."/>
            <person name="Toyoda A."/>
            <person name="Oliveira C."/>
            <person name="Osipova E."/>
            <person name="Leigh N.D."/>
            <person name="Simon A."/>
            <person name="Yun M.H."/>
        </authorList>
    </citation>
    <scope>NUCLEOTIDE SEQUENCE</scope>
    <source>
        <strain evidence="2">20211129_DDA</strain>
        <tissue evidence="2">Liver</tissue>
    </source>
</reference>
<feature type="region of interest" description="Disordered" evidence="1">
    <location>
        <begin position="1"/>
        <end position="104"/>
    </location>
</feature>
<feature type="compositionally biased region" description="Basic and acidic residues" evidence="1">
    <location>
        <begin position="70"/>
        <end position="84"/>
    </location>
</feature>
<dbReference type="AlphaFoldDB" id="A0AAV7W327"/>
<evidence type="ECO:0000256" key="1">
    <source>
        <dbReference type="SAM" id="MobiDB-lite"/>
    </source>
</evidence>
<evidence type="ECO:0000313" key="2">
    <source>
        <dbReference type="EMBL" id="KAJ1207366.1"/>
    </source>
</evidence>
<name>A0AAV7W327_PLEWA</name>
<accession>A0AAV7W327</accession>
<dbReference type="EMBL" id="JANPWB010000002">
    <property type="protein sequence ID" value="KAJ1207366.1"/>
    <property type="molecule type" value="Genomic_DNA"/>
</dbReference>
<comment type="caution">
    <text evidence="2">The sequence shown here is derived from an EMBL/GenBank/DDBJ whole genome shotgun (WGS) entry which is preliminary data.</text>
</comment>
<sequence>MQPSRYPGGKSSSDAGPRGTSGLPDPEAPDRGGRTMVTPRTPGPLNSPGTRGGESVSRGAEDFSNGATEAGRDDYDAGRRELHTEAAQLSGRLGGSKAQKQATL</sequence>
<keyword evidence="3" id="KW-1185">Reference proteome</keyword>
<proteinExistence type="predicted"/>
<organism evidence="2 3">
    <name type="scientific">Pleurodeles waltl</name>
    <name type="common">Iberian ribbed newt</name>
    <dbReference type="NCBI Taxonomy" id="8319"/>
    <lineage>
        <taxon>Eukaryota</taxon>
        <taxon>Metazoa</taxon>
        <taxon>Chordata</taxon>
        <taxon>Craniata</taxon>
        <taxon>Vertebrata</taxon>
        <taxon>Euteleostomi</taxon>
        <taxon>Amphibia</taxon>
        <taxon>Batrachia</taxon>
        <taxon>Caudata</taxon>
        <taxon>Salamandroidea</taxon>
        <taxon>Salamandridae</taxon>
        <taxon>Pleurodelinae</taxon>
        <taxon>Pleurodeles</taxon>
    </lineage>
</organism>